<proteinExistence type="predicted"/>
<evidence type="ECO:0000259" key="2">
    <source>
        <dbReference type="Pfam" id="PF12680"/>
    </source>
</evidence>
<evidence type="ECO:0000313" key="4">
    <source>
        <dbReference type="Proteomes" id="UP001597322"/>
    </source>
</evidence>
<evidence type="ECO:0000256" key="1">
    <source>
        <dbReference type="SAM" id="MobiDB-lite"/>
    </source>
</evidence>
<feature type="compositionally biased region" description="Polar residues" evidence="1">
    <location>
        <begin position="136"/>
        <end position="159"/>
    </location>
</feature>
<dbReference type="InterPro" id="IPR032710">
    <property type="entry name" value="NTF2-like_dom_sf"/>
</dbReference>
<protein>
    <submittedName>
        <fullName evidence="3">Nuclear transport factor 2 family protein</fullName>
    </submittedName>
</protein>
<comment type="caution">
    <text evidence="3">The sequence shown here is derived from an EMBL/GenBank/DDBJ whole genome shotgun (WGS) entry which is preliminary data.</text>
</comment>
<accession>A0ABW4M0V6</accession>
<name>A0ABW4M0V6_9HYPH</name>
<dbReference type="EMBL" id="JBHUEQ010000003">
    <property type="protein sequence ID" value="MFD1744176.1"/>
    <property type="molecule type" value="Genomic_DNA"/>
</dbReference>
<feature type="region of interest" description="Disordered" evidence="1">
    <location>
        <begin position="123"/>
        <end position="179"/>
    </location>
</feature>
<dbReference type="SUPFAM" id="SSF54427">
    <property type="entry name" value="NTF2-like"/>
    <property type="match status" value="1"/>
</dbReference>
<organism evidence="3 4">
    <name type="scientific">Rhizobium helianthi</name>
    <dbReference type="NCBI Taxonomy" id="1132695"/>
    <lineage>
        <taxon>Bacteria</taxon>
        <taxon>Pseudomonadati</taxon>
        <taxon>Pseudomonadota</taxon>
        <taxon>Alphaproteobacteria</taxon>
        <taxon>Hyphomicrobiales</taxon>
        <taxon>Rhizobiaceae</taxon>
        <taxon>Rhizobium/Agrobacterium group</taxon>
        <taxon>Rhizobium</taxon>
    </lineage>
</organism>
<sequence length="179" mass="19263">MAELAHTFVEALKRLEAERDVDGISGLFAAAAEISNPLVQHRHGEANGAKRFWSQYRDSFDAIASDFRTVKEADGTSFLEWTSTGSMNGQDFTYGGVSVLEHDGEKITAFRTYFDTRHLPVAHASGGAGTGRVQISGKSNGGTSSDTEQQLADTPADSNSDLDRAQREAAEQRASGGYN</sequence>
<evidence type="ECO:0000313" key="3">
    <source>
        <dbReference type="EMBL" id="MFD1744176.1"/>
    </source>
</evidence>
<feature type="compositionally biased region" description="Basic and acidic residues" evidence="1">
    <location>
        <begin position="161"/>
        <end position="171"/>
    </location>
</feature>
<dbReference type="Gene3D" id="3.10.450.50">
    <property type="match status" value="1"/>
</dbReference>
<dbReference type="Pfam" id="PF12680">
    <property type="entry name" value="SnoaL_2"/>
    <property type="match status" value="1"/>
</dbReference>
<reference evidence="4" key="1">
    <citation type="journal article" date="2019" name="Int. J. Syst. Evol. Microbiol.">
        <title>The Global Catalogue of Microorganisms (GCM) 10K type strain sequencing project: providing services to taxonomists for standard genome sequencing and annotation.</title>
        <authorList>
            <consortium name="The Broad Institute Genomics Platform"/>
            <consortium name="The Broad Institute Genome Sequencing Center for Infectious Disease"/>
            <person name="Wu L."/>
            <person name="Ma J."/>
        </authorList>
    </citation>
    <scope>NUCLEOTIDE SEQUENCE [LARGE SCALE GENOMIC DNA]</scope>
    <source>
        <strain evidence="4">CG52</strain>
    </source>
</reference>
<keyword evidence="4" id="KW-1185">Reference proteome</keyword>
<feature type="domain" description="SnoaL-like" evidence="2">
    <location>
        <begin position="14"/>
        <end position="109"/>
    </location>
</feature>
<dbReference type="InterPro" id="IPR037401">
    <property type="entry name" value="SnoaL-like"/>
</dbReference>
<dbReference type="RefSeq" id="WP_377395660.1">
    <property type="nucleotide sequence ID" value="NZ_JBHUEQ010000003.1"/>
</dbReference>
<dbReference type="Proteomes" id="UP001597322">
    <property type="component" value="Unassembled WGS sequence"/>
</dbReference>
<gene>
    <name evidence="3" type="ORF">ACFSE1_01765</name>
</gene>